<dbReference type="InterPro" id="IPR011009">
    <property type="entry name" value="Kinase-like_dom_sf"/>
</dbReference>
<dbReference type="GeneID" id="81394811"/>
<comment type="caution">
    <text evidence="6">The sequence shown here is derived from an EMBL/GenBank/DDBJ whole genome shotgun (WGS) entry which is preliminary data.</text>
</comment>
<dbReference type="AlphaFoldDB" id="A0A9W9F8P3"/>
<evidence type="ECO:0000259" key="5">
    <source>
        <dbReference type="PROSITE" id="PS50011"/>
    </source>
</evidence>
<dbReference type="GO" id="GO:0005737">
    <property type="term" value="C:cytoplasm"/>
    <property type="evidence" value="ECO:0007669"/>
    <property type="project" value="TreeGrafter"/>
</dbReference>
<proteinExistence type="predicted"/>
<dbReference type="InterPro" id="IPR017441">
    <property type="entry name" value="Protein_kinase_ATP_BS"/>
</dbReference>
<sequence>MRFLNRLVPALLSLNAFLIPLISSAPTRNPFDRASLDERGYEVLSGQTARPLQDTDAVADSFSSLAPRAPWEIGKRYKEYLDAHPAAELPIPRDTPEGKMALRSLSGRKIYWDHKKGEQWTVVMDWDRKLGQGGFGTVYMAQLYKSKSTSGESETVAVKKSNEKFGRVMTGAKLQMSINDRNVLKVIDRWVIFDKKKPQFAYMVMPRASGGDLTDKMLDPSWDQSKIDKAIMKATSGLMNLHEKGIWHRDIKDGNILLDGNEPKIADFDFAIQMAQGAKSNDFRGGTAGYRAPEFLKLTEYTEKIDVFAMGMTWLRMSVPGLRNRLALEAIWRSFINPRNGHEWLLPEDIKGILEEKFPCLSPEMVEILSEDVPQSPGRSNAVFISGPHDTGSNQAYFHTYYTLRIDHAISRNYNFVIGPLPYGVDSDALAYLLIRSVSPRKITIFLTPAEHEAWGNKFHALGVNTHQVEGESAIDRDAAMTRASLYDILRVRTHGEAQEQYGKLWERGYVTNTERNWKRRRDIPENKAVCPEEINFTMGFASDYDYDDSDSRQEQVKTGCFTRPVAKIVLVKQYIGRLVAMG</sequence>
<dbReference type="SMART" id="SM00220">
    <property type="entry name" value="S_TKc"/>
    <property type="match status" value="1"/>
</dbReference>
<evidence type="ECO:0000313" key="6">
    <source>
        <dbReference type="EMBL" id="KAJ5095705.1"/>
    </source>
</evidence>
<dbReference type="Pfam" id="PF00069">
    <property type="entry name" value="Pkinase"/>
    <property type="match status" value="1"/>
</dbReference>
<dbReference type="GO" id="GO:0005524">
    <property type="term" value="F:ATP binding"/>
    <property type="evidence" value="ECO:0007669"/>
    <property type="project" value="UniProtKB-UniRule"/>
</dbReference>
<name>A0A9W9F8P3_9EURO</name>
<evidence type="ECO:0000256" key="1">
    <source>
        <dbReference type="ARBA" id="ARBA00022741"/>
    </source>
</evidence>
<dbReference type="Proteomes" id="UP001141434">
    <property type="component" value="Unassembled WGS sequence"/>
</dbReference>
<keyword evidence="7" id="KW-1185">Reference proteome</keyword>
<evidence type="ECO:0000256" key="3">
    <source>
        <dbReference type="PROSITE-ProRule" id="PRU10141"/>
    </source>
</evidence>
<dbReference type="PROSITE" id="PS50011">
    <property type="entry name" value="PROTEIN_KINASE_DOM"/>
    <property type="match status" value="1"/>
</dbReference>
<dbReference type="Gene3D" id="1.10.510.10">
    <property type="entry name" value="Transferase(Phosphotransferase) domain 1"/>
    <property type="match status" value="1"/>
</dbReference>
<dbReference type="SUPFAM" id="SSF56112">
    <property type="entry name" value="Protein kinase-like (PK-like)"/>
    <property type="match status" value="1"/>
</dbReference>
<dbReference type="EMBL" id="JAPMSZ010000007">
    <property type="protein sequence ID" value="KAJ5095705.1"/>
    <property type="molecule type" value="Genomic_DNA"/>
</dbReference>
<dbReference type="PANTHER" id="PTHR44167:SF24">
    <property type="entry name" value="SERINE_THREONINE-PROTEIN KINASE CHK2"/>
    <property type="match status" value="1"/>
</dbReference>
<feature type="chain" id="PRO_5040944520" description="Protein kinase domain-containing protein" evidence="4">
    <location>
        <begin position="25"/>
        <end position="583"/>
    </location>
</feature>
<dbReference type="PROSITE" id="PS00108">
    <property type="entry name" value="PROTEIN_KINASE_ST"/>
    <property type="match status" value="1"/>
</dbReference>
<evidence type="ECO:0000256" key="4">
    <source>
        <dbReference type="SAM" id="SignalP"/>
    </source>
</evidence>
<feature type="binding site" evidence="3">
    <location>
        <position position="160"/>
    </location>
    <ligand>
        <name>ATP</name>
        <dbReference type="ChEBI" id="CHEBI:30616"/>
    </ligand>
</feature>
<feature type="signal peptide" evidence="4">
    <location>
        <begin position="1"/>
        <end position="24"/>
    </location>
</feature>
<keyword evidence="2 3" id="KW-0067">ATP-binding</keyword>
<evidence type="ECO:0000256" key="2">
    <source>
        <dbReference type="ARBA" id="ARBA00022840"/>
    </source>
</evidence>
<feature type="domain" description="Protein kinase" evidence="5">
    <location>
        <begin position="124"/>
        <end position="402"/>
    </location>
</feature>
<reference evidence="6" key="2">
    <citation type="journal article" date="2023" name="IMA Fungus">
        <title>Comparative genomic study of the Penicillium genus elucidates a diverse pangenome and 15 lateral gene transfer events.</title>
        <authorList>
            <person name="Petersen C."/>
            <person name="Sorensen T."/>
            <person name="Nielsen M.R."/>
            <person name="Sondergaard T.E."/>
            <person name="Sorensen J.L."/>
            <person name="Fitzpatrick D.A."/>
            <person name="Frisvad J.C."/>
            <person name="Nielsen K.L."/>
        </authorList>
    </citation>
    <scope>NUCLEOTIDE SEQUENCE</scope>
    <source>
        <strain evidence="6">IBT 34128</strain>
    </source>
</reference>
<dbReference type="InterPro" id="IPR008271">
    <property type="entry name" value="Ser/Thr_kinase_AS"/>
</dbReference>
<keyword evidence="1 3" id="KW-0547">Nucleotide-binding</keyword>
<dbReference type="InterPro" id="IPR000719">
    <property type="entry name" value="Prot_kinase_dom"/>
</dbReference>
<dbReference type="OrthoDB" id="5422905at2759"/>
<dbReference type="CDD" id="cd00180">
    <property type="entry name" value="PKc"/>
    <property type="match status" value="1"/>
</dbReference>
<evidence type="ECO:0000313" key="7">
    <source>
        <dbReference type="Proteomes" id="UP001141434"/>
    </source>
</evidence>
<reference evidence="6" key="1">
    <citation type="submission" date="2022-11" db="EMBL/GenBank/DDBJ databases">
        <authorList>
            <person name="Petersen C."/>
        </authorList>
    </citation>
    <scope>NUCLEOTIDE SEQUENCE</scope>
    <source>
        <strain evidence="6">IBT 34128</strain>
    </source>
</reference>
<dbReference type="GO" id="GO:0044773">
    <property type="term" value="P:mitotic DNA damage checkpoint signaling"/>
    <property type="evidence" value="ECO:0007669"/>
    <property type="project" value="TreeGrafter"/>
</dbReference>
<protein>
    <recommendedName>
        <fullName evidence="5">Protein kinase domain-containing protein</fullName>
    </recommendedName>
</protein>
<dbReference type="RefSeq" id="XP_056511256.1">
    <property type="nucleotide sequence ID" value="XM_056655643.1"/>
</dbReference>
<dbReference type="PANTHER" id="PTHR44167">
    <property type="entry name" value="OVARIAN-SPECIFIC SERINE/THREONINE-PROTEIN KINASE LOK-RELATED"/>
    <property type="match status" value="1"/>
</dbReference>
<dbReference type="GO" id="GO:0005634">
    <property type="term" value="C:nucleus"/>
    <property type="evidence" value="ECO:0007669"/>
    <property type="project" value="TreeGrafter"/>
</dbReference>
<dbReference type="PROSITE" id="PS00107">
    <property type="entry name" value="PROTEIN_KINASE_ATP"/>
    <property type="match status" value="1"/>
</dbReference>
<keyword evidence="4" id="KW-0732">Signal</keyword>
<organism evidence="6 7">
    <name type="scientific">Penicillium alfredii</name>
    <dbReference type="NCBI Taxonomy" id="1506179"/>
    <lineage>
        <taxon>Eukaryota</taxon>
        <taxon>Fungi</taxon>
        <taxon>Dikarya</taxon>
        <taxon>Ascomycota</taxon>
        <taxon>Pezizomycotina</taxon>
        <taxon>Eurotiomycetes</taxon>
        <taxon>Eurotiomycetidae</taxon>
        <taxon>Eurotiales</taxon>
        <taxon>Aspergillaceae</taxon>
        <taxon>Penicillium</taxon>
    </lineage>
</organism>
<dbReference type="GO" id="GO:0004674">
    <property type="term" value="F:protein serine/threonine kinase activity"/>
    <property type="evidence" value="ECO:0007669"/>
    <property type="project" value="TreeGrafter"/>
</dbReference>
<accession>A0A9W9F8P3</accession>
<gene>
    <name evidence="6" type="ORF">NUU61_005061</name>
</gene>